<dbReference type="PANTHER" id="PTHR23517">
    <property type="entry name" value="RESISTANCE PROTEIN MDTM, PUTATIVE-RELATED-RELATED"/>
    <property type="match status" value="1"/>
</dbReference>
<accession>A0A917CRC3</accession>
<evidence type="ECO:0000313" key="10">
    <source>
        <dbReference type="Proteomes" id="UP000654257"/>
    </source>
</evidence>
<dbReference type="SUPFAM" id="SSF103473">
    <property type="entry name" value="MFS general substrate transporter"/>
    <property type="match status" value="1"/>
</dbReference>
<dbReference type="PROSITE" id="PS00217">
    <property type="entry name" value="SUGAR_TRANSPORT_2"/>
    <property type="match status" value="1"/>
</dbReference>
<feature type="transmembrane region" description="Helical" evidence="7">
    <location>
        <begin position="284"/>
        <end position="304"/>
    </location>
</feature>
<evidence type="ECO:0000256" key="5">
    <source>
        <dbReference type="ARBA" id="ARBA00022989"/>
    </source>
</evidence>
<feature type="transmembrane region" description="Helical" evidence="7">
    <location>
        <begin position="139"/>
        <end position="162"/>
    </location>
</feature>
<feature type="transmembrane region" description="Helical" evidence="7">
    <location>
        <begin position="345"/>
        <end position="371"/>
    </location>
</feature>
<evidence type="ECO:0000313" key="9">
    <source>
        <dbReference type="EMBL" id="GGF96946.1"/>
    </source>
</evidence>
<keyword evidence="10" id="KW-1185">Reference proteome</keyword>
<reference evidence="9" key="2">
    <citation type="submission" date="2020-09" db="EMBL/GenBank/DDBJ databases">
        <authorList>
            <person name="Sun Q."/>
            <person name="Sedlacek I."/>
        </authorList>
    </citation>
    <scope>NUCLEOTIDE SEQUENCE</scope>
    <source>
        <strain evidence="9">CCM 7905</strain>
    </source>
</reference>
<dbReference type="EMBL" id="BMCU01000001">
    <property type="protein sequence ID" value="GGF96946.1"/>
    <property type="molecule type" value="Genomic_DNA"/>
</dbReference>
<dbReference type="GO" id="GO:0022857">
    <property type="term" value="F:transmembrane transporter activity"/>
    <property type="evidence" value="ECO:0007669"/>
    <property type="project" value="InterPro"/>
</dbReference>
<evidence type="ECO:0000256" key="6">
    <source>
        <dbReference type="ARBA" id="ARBA00023136"/>
    </source>
</evidence>
<reference evidence="9" key="1">
    <citation type="journal article" date="2014" name="Int. J. Syst. Evol. Microbiol.">
        <title>Complete genome sequence of Corynebacterium casei LMG S-19264T (=DSM 44701T), isolated from a smear-ripened cheese.</title>
        <authorList>
            <consortium name="US DOE Joint Genome Institute (JGI-PGF)"/>
            <person name="Walter F."/>
            <person name="Albersmeier A."/>
            <person name="Kalinowski J."/>
            <person name="Ruckert C."/>
        </authorList>
    </citation>
    <scope>NUCLEOTIDE SEQUENCE</scope>
    <source>
        <strain evidence="9">CCM 7905</strain>
    </source>
</reference>
<feature type="transmembrane region" description="Helical" evidence="7">
    <location>
        <begin position="245"/>
        <end position="272"/>
    </location>
</feature>
<dbReference type="InterPro" id="IPR020846">
    <property type="entry name" value="MFS_dom"/>
</dbReference>
<feature type="transmembrane region" description="Helical" evidence="7">
    <location>
        <begin position="81"/>
        <end position="99"/>
    </location>
</feature>
<evidence type="ECO:0000256" key="1">
    <source>
        <dbReference type="ARBA" id="ARBA00004651"/>
    </source>
</evidence>
<name>A0A917CRC3_9NOCA</name>
<organism evidence="9 10">
    <name type="scientific">Rhodococcoides trifolii</name>
    <dbReference type="NCBI Taxonomy" id="908250"/>
    <lineage>
        <taxon>Bacteria</taxon>
        <taxon>Bacillati</taxon>
        <taxon>Actinomycetota</taxon>
        <taxon>Actinomycetes</taxon>
        <taxon>Mycobacteriales</taxon>
        <taxon>Nocardiaceae</taxon>
        <taxon>Rhodococcoides</taxon>
    </lineage>
</organism>
<feature type="transmembrane region" description="Helical" evidence="7">
    <location>
        <begin position="219"/>
        <end position="239"/>
    </location>
</feature>
<dbReference type="InterPro" id="IPR011701">
    <property type="entry name" value="MFS"/>
</dbReference>
<dbReference type="Gene3D" id="1.20.1250.20">
    <property type="entry name" value="MFS general substrate transporter like domains"/>
    <property type="match status" value="1"/>
</dbReference>
<keyword evidence="6 7" id="KW-0472">Membrane</keyword>
<feature type="transmembrane region" description="Helical" evidence="7">
    <location>
        <begin position="14"/>
        <end position="32"/>
    </location>
</feature>
<dbReference type="GO" id="GO:0005886">
    <property type="term" value="C:plasma membrane"/>
    <property type="evidence" value="ECO:0007669"/>
    <property type="project" value="UniProtKB-SubCell"/>
</dbReference>
<evidence type="ECO:0000256" key="2">
    <source>
        <dbReference type="ARBA" id="ARBA00022448"/>
    </source>
</evidence>
<keyword evidence="3" id="KW-1003">Cell membrane</keyword>
<proteinExistence type="predicted"/>
<dbReference type="PROSITE" id="PS50850">
    <property type="entry name" value="MFS"/>
    <property type="match status" value="1"/>
</dbReference>
<keyword evidence="2" id="KW-0813">Transport</keyword>
<dbReference type="InterPro" id="IPR050171">
    <property type="entry name" value="MFS_Transporters"/>
</dbReference>
<dbReference type="PANTHER" id="PTHR23517:SF13">
    <property type="entry name" value="MAJOR FACILITATOR SUPERFAMILY MFS_1"/>
    <property type="match status" value="1"/>
</dbReference>
<dbReference type="AlphaFoldDB" id="A0A917CRC3"/>
<dbReference type="RefSeq" id="WP_188543422.1">
    <property type="nucleotide sequence ID" value="NZ_BMCU01000001.1"/>
</dbReference>
<keyword evidence="5 7" id="KW-1133">Transmembrane helix</keyword>
<feature type="transmembrane region" description="Helical" evidence="7">
    <location>
        <begin position="168"/>
        <end position="188"/>
    </location>
</feature>
<evidence type="ECO:0000256" key="7">
    <source>
        <dbReference type="SAM" id="Phobius"/>
    </source>
</evidence>
<feature type="transmembrane region" description="Helical" evidence="7">
    <location>
        <begin position="105"/>
        <end position="127"/>
    </location>
</feature>
<dbReference type="InterPro" id="IPR036259">
    <property type="entry name" value="MFS_trans_sf"/>
</dbReference>
<gene>
    <name evidence="9" type="ORF">GCM10007304_08690</name>
</gene>
<sequence>MVVTAPSSRISRTAAFWIVGIVFFTLMASSAAPSPLYPVYQQAWGFSSTMLTFVFAVYAFALLGAILTVGSLSDHVGRRPIVISALVLLIVSLAVFALADSVTWLIVARILQGIAAGAATGALTASIVDLQPTAAHGPLLNSVAPSIGLGAGALGAGTLVQFAPFPRVTVFVLLIVVLVVLTAVVALIPESTEPRGFTSRRHVAQTLRPRLSVPSSMRAEFLIVLPCLIATWALGGFHLSLGPSIIGTVFGLHGAVLSGFDIFTLFTAGALGAALLRNVPPRRVMTIGTLVLATGLVGNLVGLATGVATVYFVGSAVSGFGWGAAFLGSMRIVGEVTPADQRGSVFATMFVVNYVAFSVPAIIGGVAVHSIGLVTTGLIYGSVVIALALWSSIALWSAAGAQLAARRTG</sequence>
<feature type="transmembrane region" description="Helical" evidence="7">
    <location>
        <begin position="377"/>
        <end position="399"/>
    </location>
</feature>
<dbReference type="Pfam" id="PF07690">
    <property type="entry name" value="MFS_1"/>
    <property type="match status" value="1"/>
</dbReference>
<feature type="transmembrane region" description="Helical" evidence="7">
    <location>
        <begin position="44"/>
        <end position="69"/>
    </location>
</feature>
<evidence type="ECO:0000256" key="3">
    <source>
        <dbReference type="ARBA" id="ARBA00022475"/>
    </source>
</evidence>
<comment type="caution">
    <text evidence="9">The sequence shown here is derived from an EMBL/GenBank/DDBJ whole genome shotgun (WGS) entry which is preliminary data.</text>
</comment>
<dbReference type="Proteomes" id="UP000654257">
    <property type="component" value="Unassembled WGS sequence"/>
</dbReference>
<evidence type="ECO:0000256" key="4">
    <source>
        <dbReference type="ARBA" id="ARBA00022692"/>
    </source>
</evidence>
<comment type="subcellular location">
    <subcellularLocation>
        <location evidence="1">Cell membrane</location>
        <topology evidence="1">Multi-pass membrane protein</topology>
    </subcellularLocation>
</comment>
<evidence type="ECO:0000259" key="8">
    <source>
        <dbReference type="PROSITE" id="PS50850"/>
    </source>
</evidence>
<feature type="transmembrane region" description="Helical" evidence="7">
    <location>
        <begin position="310"/>
        <end position="333"/>
    </location>
</feature>
<protein>
    <submittedName>
        <fullName evidence="9">MFS transporter</fullName>
    </submittedName>
</protein>
<feature type="domain" description="Major facilitator superfamily (MFS) profile" evidence="8">
    <location>
        <begin position="15"/>
        <end position="399"/>
    </location>
</feature>
<dbReference type="InterPro" id="IPR005829">
    <property type="entry name" value="Sugar_transporter_CS"/>
</dbReference>
<keyword evidence="4 7" id="KW-0812">Transmembrane</keyword>